<accession>A0ABP2Z6R8</accession>
<dbReference type="InterPro" id="IPR013747">
    <property type="entry name" value="ACP_syn_III_C"/>
</dbReference>
<dbReference type="SUPFAM" id="SSF53901">
    <property type="entry name" value="Thiolase-like"/>
    <property type="match status" value="1"/>
</dbReference>
<dbReference type="PANTHER" id="PTHR34069:SF2">
    <property type="entry name" value="BETA-KETOACYL-[ACYL-CARRIER-PROTEIN] SYNTHASE III"/>
    <property type="match status" value="1"/>
</dbReference>
<protein>
    <submittedName>
        <fullName evidence="5">3-oxoacyl-acp synthase</fullName>
    </submittedName>
</protein>
<name>A0ABP2Z6R8_9GAMM</name>
<evidence type="ECO:0000313" key="6">
    <source>
        <dbReference type="Proteomes" id="UP000017548"/>
    </source>
</evidence>
<keyword evidence="2" id="KW-0012">Acyltransferase</keyword>
<dbReference type="PANTHER" id="PTHR34069">
    <property type="entry name" value="3-OXOACYL-[ACYL-CARRIER-PROTEIN] SYNTHASE 3"/>
    <property type="match status" value="1"/>
</dbReference>
<evidence type="ECO:0000256" key="1">
    <source>
        <dbReference type="ARBA" id="ARBA00022679"/>
    </source>
</evidence>
<dbReference type="InterPro" id="IPR016039">
    <property type="entry name" value="Thiolase-like"/>
</dbReference>
<dbReference type="CDD" id="cd00830">
    <property type="entry name" value="KAS_III"/>
    <property type="match status" value="1"/>
</dbReference>
<sequence>MTVTRVKNVTISGIVSVLPETEKLNRDAVSSQDSQEMARIVAATGIESKRVVSQGQTALDLANKACELLLSSMDWAEDDIAILLFVTQTPDYPLPGNAVQLQHRLGLDKNTLAFDINLGCSGFVYGLWQISQLLNTLPRSKALLVVGDTTSQQYSENNRSVSALFGDAVSAIAIENCKDCDDMVFSLGTDGAGTPYLIQPFGGAKKPDEKFELFMDGMQVFVFTLREVPKSIQSCLFEKKWQVNEVDFCVMHQANEMMLKRLGDKVGFAEEQVIISMRKVGNTSSASIPLALCLSLSEELLTRKNKLVLSGFGVGWSWGSVALALDKLSVCTLIDLSLNSNL</sequence>
<dbReference type="Pfam" id="PF08541">
    <property type="entry name" value="ACP_syn_III_C"/>
    <property type="match status" value="1"/>
</dbReference>
<keyword evidence="1" id="KW-0808">Transferase</keyword>
<dbReference type="InterPro" id="IPR013751">
    <property type="entry name" value="ACP_syn_III_N"/>
</dbReference>
<feature type="domain" description="Beta-ketoacyl-[acyl-carrier-protein] synthase III N-terminal" evidence="4">
    <location>
        <begin position="114"/>
        <end position="191"/>
    </location>
</feature>
<evidence type="ECO:0000313" key="5">
    <source>
        <dbReference type="EMBL" id="ESE41179.1"/>
    </source>
</evidence>
<gene>
    <name evidence="5" type="ORF">SHD_2089</name>
</gene>
<evidence type="ECO:0000259" key="4">
    <source>
        <dbReference type="Pfam" id="PF08545"/>
    </source>
</evidence>
<dbReference type="Gene3D" id="3.40.47.10">
    <property type="match status" value="1"/>
</dbReference>
<reference evidence="5 6" key="1">
    <citation type="journal article" date="2013" name="Genome Announc.">
        <title>Draft Genome Sequence of Shewanella decolorationis S12, a Dye-Degrading Bacterium Isolated from a Wastewater Treatment Plant.</title>
        <authorList>
            <person name="Xu M."/>
            <person name="Fang Y."/>
            <person name="Liu J."/>
            <person name="Chen X."/>
            <person name="Sun G."/>
            <person name="Guo J."/>
            <person name="Hua Z."/>
            <person name="Tu Q."/>
            <person name="Wu L."/>
            <person name="Zhou J."/>
            <person name="Liu X."/>
        </authorList>
    </citation>
    <scope>NUCLEOTIDE SEQUENCE [LARGE SCALE GENOMIC DNA]</scope>
    <source>
        <strain evidence="5 6">S12</strain>
    </source>
</reference>
<dbReference type="Proteomes" id="UP000017548">
    <property type="component" value="Unassembled WGS sequence"/>
</dbReference>
<feature type="domain" description="Beta-ketoacyl-[acyl-carrier-protein] synthase III C-terminal" evidence="3">
    <location>
        <begin position="238"/>
        <end position="323"/>
    </location>
</feature>
<evidence type="ECO:0000259" key="3">
    <source>
        <dbReference type="Pfam" id="PF08541"/>
    </source>
</evidence>
<organism evidence="5 6">
    <name type="scientific">Shewanella decolorationis S12</name>
    <dbReference type="NCBI Taxonomy" id="1353536"/>
    <lineage>
        <taxon>Bacteria</taxon>
        <taxon>Pseudomonadati</taxon>
        <taxon>Pseudomonadota</taxon>
        <taxon>Gammaproteobacteria</taxon>
        <taxon>Alteromonadales</taxon>
        <taxon>Shewanellaceae</taxon>
        <taxon>Shewanella</taxon>
    </lineage>
</organism>
<dbReference type="EMBL" id="AXZL01000066">
    <property type="protein sequence ID" value="ESE41179.1"/>
    <property type="molecule type" value="Genomic_DNA"/>
</dbReference>
<evidence type="ECO:0000256" key="2">
    <source>
        <dbReference type="ARBA" id="ARBA00023315"/>
    </source>
</evidence>
<comment type="caution">
    <text evidence="5">The sequence shown here is derived from an EMBL/GenBank/DDBJ whole genome shotgun (WGS) entry which is preliminary data.</text>
</comment>
<keyword evidence="6" id="KW-1185">Reference proteome</keyword>
<dbReference type="Pfam" id="PF08545">
    <property type="entry name" value="ACP_syn_III"/>
    <property type="match status" value="1"/>
</dbReference>
<proteinExistence type="predicted"/>
<dbReference type="RefSeq" id="WP_023267100.1">
    <property type="nucleotide sequence ID" value="NZ_AXZL01000066.1"/>
</dbReference>